<evidence type="ECO:0000313" key="1">
    <source>
        <dbReference type="EMBL" id="TRY19491.1"/>
    </source>
</evidence>
<dbReference type="AlphaFoldDB" id="A0A553K473"/>
<proteinExistence type="predicted"/>
<gene>
    <name evidence="1" type="ORF">FOJ82_00865</name>
</gene>
<keyword evidence="2" id="KW-1185">Reference proteome</keyword>
<comment type="caution">
    <text evidence="1">The sequence shown here is derived from an EMBL/GenBank/DDBJ whole genome shotgun (WGS) entry which is preliminary data.</text>
</comment>
<dbReference type="RefSeq" id="WP_143936580.1">
    <property type="nucleotide sequence ID" value="NZ_VKKG01000001.1"/>
</dbReference>
<dbReference type="OrthoDB" id="5144898at2"/>
<evidence type="ECO:0000313" key="2">
    <source>
        <dbReference type="Proteomes" id="UP000317638"/>
    </source>
</evidence>
<protein>
    <submittedName>
        <fullName evidence="1">Uncharacterized protein</fullName>
    </submittedName>
</protein>
<sequence>MSFIAPRPDKSLLHELEQVSGRKVAVLAHGSGPEATVFATRELLALRHLGEWETWGWDEVLKGAWRAEQSTFTWTVGGNRKVEAKLDEVGKLPEVFRERVQASTVATEAHDLPRGSIQIVGRRRLDGSDEITWYTSASGGASLADPATAAFIVERTDALKQEWDRS</sequence>
<reference evidence="1 2" key="1">
    <citation type="submission" date="2019-07" db="EMBL/GenBank/DDBJ databases">
        <authorList>
            <person name="Zhou L.-Y."/>
        </authorList>
    </citation>
    <scope>NUCLEOTIDE SEQUENCE [LARGE SCALE GENOMIC DNA]</scope>
    <source>
        <strain evidence="1 2">YIM 101269</strain>
    </source>
</reference>
<accession>A0A553K473</accession>
<name>A0A553K473_9ACTN</name>
<dbReference type="EMBL" id="VKKG01000001">
    <property type="protein sequence ID" value="TRY19491.1"/>
    <property type="molecule type" value="Genomic_DNA"/>
</dbReference>
<organism evidence="1 2">
    <name type="scientific">Tessaracoccus rhinocerotis</name>
    <dbReference type="NCBI Taxonomy" id="1689449"/>
    <lineage>
        <taxon>Bacteria</taxon>
        <taxon>Bacillati</taxon>
        <taxon>Actinomycetota</taxon>
        <taxon>Actinomycetes</taxon>
        <taxon>Propionibacteriales</taxon>
        <taxon>Propionibacteriaceae</taxon>
        <taxon>Tessaracoccus</taxon>
    </lineage>
</organism>
<dbReference type="Proteomes" id="UP000317638">
    <property type="component" value="Unassembled WGS sequence"/>
</dbReference>